<name>A0A3A9AIW8_9FIRM</name>
<dbReference type="EMBL" id="RAYQ01000010">
    <property type="protein sequence ID" value="RKI91299.1"/>
    <property type="molecule type" value="Genomic_DNA"/>
</dbReference>
<feature type="domain" description="Peptidase M56" evidence="2">
    <location>
        <begin position="7"/>
        <end position="317"/>
    </location>
</feature>
<dbReference type="Proteomes" id="UP000280696">
    <property type="component" value="Unassembled WGS sequence"/>
</dbReference>
<feature type="transmembrane region" description="Helical" evidence="1">
    <location>
        <begin position="6"/>
        <end position="25"/>
    </location>
</feature>
<dbReference type="CDD" id="cd07341">
    <property type="entry name" value="M56_BlaR1_MecR1_like"/>
    <property type="match status" value="1"/>
</dbReference>
<feature type="transmembrane region" description="Helical" evidence="1">
    <location>
        <begin position="37"/>
        <end position="54"/>
    </location>
</feature>
<keyword evidence="4" id="KW-1185">Reference proteome</keyword>
<dbReference type="InterPro" id="IPR008756">
    <property type="entry name" value="Peptidase_M56"/>
</dbReference>
<evidence type="ECO:0000313" key="4">
    <source>
        <dbReference type="Proteomes" id="UP000280696"/>
    </source>
</evidence>
<comment type="caution">
    <text evidence="3">The sequence shown here is derived from an EMBL/GenBank/DDBJ whole genome shotgun (WGS) entry which is preliminary data.</text>
</comment>
<gene>
    <name evidence="3" type="ORF">D7V94_10365</name>
</gene>
<keyword evidence="1" id="KW-0472">Membrane</keyword>
<dbReference type="PANTHER" id="PTHR34978:SF3">
    <property type="entry name" value="SLR0241 PROTEIN"/>
    <property type="match status" value="1"/>
</dbReference>
<feature type="transmembrane region" description="Helical" evidence="1">
    <location>
        <begin position="118"/>
        <end position="139"/>
    </location>
</feature>
<evidence type="ECO:0000259" key="2">
    <source>
        <dbReference type="Pfam" id="PF05569"/>
    </source>
</evidence>
<reference evidence="3 4" key="1">
    <citation type="submission" date="2018-09" db="EMBL/GenBank/DDBJ databases">
        <title>Murine metabolic-syndrome-specific gut microbial biobank.</title>
        <authorList>
            <person name="Liu C."/>
        </authorList>
    </citation>
    <scope>NUCLEOTIDE SEQUENCE [LARGE SCALE GENOMIC DNA]</scope>
    <source>
        <strain evidence="3 4">0.1xD8-82</strain>
    </source>
</reference>
<dbReference type="AlphaFoldDB" id="A0A3A9AIW8"/>
<evidence type="ECO:0000313" key="3">
    <source>
        <dbReference type="EMBL" id="RKI91299.1"/>
    </source>
</evidence>
<keyword evidence="1" id="KW-0812">Transmembrane</keyword>
<dbReference type="PANTHER" id="PTHR34978">
    <property type="entry name" value="POSSIBLE SENSOR-TRANSDUCER PROTEIN BLAR"/>
    <property type="match status" value="1"/>
</dbReference>
<feature type="transmembrane region" description="Helical" evidence="1">
    <location>
        <begin position="327"/>
        <end position="348"/>
    </location>
</feature>
<evidence type="ECO:0000256" key="1">
    <source>
        <dbReference type="SAM" id="Phobius"/>
    </source>
</evidence>
<organism evidence="3 4">
    <name type="scientific">Parablautia intestinalis</name>
    <dbReference type="NCBI Taxonomy" id="2320100"/>
    <lineage>
        <taxon>Bacteria</taxon>
        <taxon>Bacillati</taxon>
        <taxon>Bacillota</taxon>
        <taxon>Clostridia</taxon>
        <taxon>Lachnospirales</taxon>
        <taxon>Lachnospiraceae</taxon>
        <taxon>Parablautia</taxon>
    </lineage>
</organism>
<keyword evidence="1" id="KW-1133">Transmembrane helix</keyword>
<dbReference type="OrthoDB" id="9770467at2"/>
<accession>A0A3A9AIW8</accession>
<dbReference type="RefSeq" id="WP_120469446.1">
    <property type="nucleotide sequence ID" value="NZ_RAYQ01000010.1"/>
</dbReference>
<proteinExistence type="predicted"/>
<dbReference type="InterPro" id="IPR052173">
    <property type="entry name" value="Beta-lactam_resp_regulator"/>
</dbReference>
<sequence length="614" mass="68722">MNTVFKIFLSMSFSGGLLILTLLLGKRWLKDKISRQWQYYIWLVVILRLLLPFGPEVSLLGKTYQAVDWAVTRADALPARQPAPNIPGDAPAAGLEQKNEYASSPSESDTDVRPFQDIAVLLAEHIWLIWLVAALFLLIRKVTIYQGFMRYIRAGLTPVSDMELLDRLSIAAEQSGIKRPIELCVNPLVSSPLLTGFFHPCIVLPGTDVPEKDFSYIVLHELTHYKRRDIFFKWLIQVTVCLHWFNPLVHLMSSEITRACEFSCDEAVLSKIGSCNAQDYGKTLLDAMAAIGKYKENIGAVTLSENKQMLKERLGAIMKFKGQSKAVKLLTAALTLCVVLGASFVGVYSTVTAANTPNATNTEKLPLAQSGVLPENEWQDDSQADDDLPPENAISSSYEKQYIASMQADQYYEAGSLPLFDIAFSQLDKGAQESWLDRLYTDGSVAFFSAAVKRLDGNSSLPADFAEKAYADEQTAFFSILTDCMGEAELKLWLDRALEDGNIAFQSILFDKLQQNDVFDELQEKREKELEKAQAAEYRTAGVTMNGKDYYYEGQLVNIFLDIRPGKSFYTLNMNPKGTVNIKIVRDADNKITGAIYMTETEVAQLLEDMMDDD</sequence>
<dbReference type="Pfam" id="PF05569">
    <property type="entry name" value="Peptidase_M56"/>
    <property type="match status" value="1"/>
</dbReference>
<protein>
    <recommendedName>
        <fullName evidence="2">Peptidase M56 domain-containing protein</fullName>
    </recommendedName>
</protein>